<feature type="coiled-coil region" evidence="1">
    <location>
        <begin position="250"/>
        <end position="277"/>
    </location>
</feature>
<proteinExistence type="predicted"/>
<feature type="compositionally biased region" description="Acidic residues" evidence="2">
    <location>
        <begin position="532"/>
        <end position="542"/>
    </location>
</feature>
<organism evidence="3 4">
    <name type="scientific">Legionella massiliensis</name>
    <dbReference type="NCBI Taxonomy" id="1034943"/>
    <lineage>
        <taxon>Bacteria</taxon>
        <taxon>Pseudomonadati</taxon>
        <taxon>Pseudomonadota</taxon>
        <taxon>Gammaproteobacteria</taxon>
        <taxon>Legionellales</taxon>
        <taxon>Legionellaceae</taxon>
        <taxon>Legionella</taxon>
    </lineage>
</organism>
<sequence>MEIKFNQDKALESTKANLARQQSNIVKMLNDIITQCNYKRAQASKIEQLDSSSFNLWATNNELIPGTHRISTPSMTLVHDGELYKAKNIKEKIKDGVQNNIDLNGGELPENAIRFLEKTLKVQEDYLKRAIRSAPKDKRQELQQFLQNNQQYQKLIQLYKVHAMQTLTEAASLDRFEKAKNVVNKEINNQIIAKRINENIDAMEALVKKNQYLKFEDNDSQQLKGSVNKKTNSIVLERDQFTPSNVLADRKEMDNLFKKLEKNIDSLEGVDEEVKLEIKAHLAAGKDFFYNKNDVNFQSPTHMTLGSKIKNGAEGFGGLAGLGSGITAIIAGGVTVVFPPAAVVTVPVMTGCAAVALTTALPAGISKVGTTVKNGVKYGAAPSPGELVNISLLGTSLFTLGFANAVPSALAQIPQVINNSAKAGLGLVSLPISVANLQHERNIRLHNSAPGNLQPSAHRVDQPADIQRSDSSPQLGSYASNSIKLANGDSMPIKIDQLVLDDDQDLSNDSSIESVQELDSSDDSFSKYSDYFDSDDLEEEEHSLESLSCN</sequence>
<feature type="region of interest" description="Disordered" evidence="2">
    <location>
        <begin position="511"/>
        <end position="550"/>
    </location>
</feature>
<keyword evidence="1" id="KW-0175">Coiled coil</keyword>
<evidence type="ECO:0000256" key="2">
    <source>
        <dbReference type="SAM" id="MobiDB-lite"/>
    </source>
</evidence>
<dbReference type="AlphaFoldDB" id="A0A078KZ56"/>
<keyword evidence="4" id="KW-1185">Reference proteome</keyword>
<reference evidence="3 4" key="1">
    <citation type="submission" date="2014-06" db="EMBL/GenBank/DDBJ databases">
        <authorList>
            <person name="Urmite Genomes Urmite Genomes"/>
        </authorList>
    </citation>
    <scope>NUCLEOTIDE SEQUENCE [LARGE SCALE GENOMIC DNA]</scope>
</reference>
<feature type="region of interest" description="Disordered" evidence="2">
    <location>
        <begin position="447"/>
        <end position="480"/>
    </location>
</feature>
<dbReference type="Proteomes" id="UP000044071">
    <property type="component" value="Unassembled WGS sequence"/>
</dbReference>
<feature type="compositionally biased region" description="Polar residues" evidence="2">
    <location>
        <begin position="469"/>
        <end position="480"/>
    </location>
</feature>
<dbReference type="RefSeq" id="WP_043873418.1">
    <property type="nucleotide sequence ID" value="NZ_CCVW01000001.1"/>
</dbReference>
<accession>A0A078KZ56</accession>
<dbReference type="EMBL" id="CCSB01000001">
    <property type="protein sequence ID" value="CDZ76998.1"/>
    <property type="molecule type" value="Genomic_DNA"/>
</dbReference>
<gene>
    <name evidence="3" type="ORF">BN59_01277</name>
</gene>
<evidence type="ECO:0000256" key="1">
    <source>
        <dbReference type="SAM" id="Coils"/>
    </source>
</evidence>
<dbReference type="eggNOG" id="ENOG5030T39">
    <property type="taxonomic scope" value="Bacteria"/>
</dbReference>
<evidence type="ECO:0000313" key="3">
    <source>
        <dbReference type="EMBL" id="CDZ76998.1"/>
    </source>
</evidence>
<protein>
    <submittedName>
        <fullName evidence="3">Uncharacterized protein</fullName>
    </submittedName>
</protein>
<evidence type="ECO:0000313" key="4">
    <source>
        <dbReference type="Proteomes" id="UP000044071"/>
    </source>
</evidence>
<name>A0A078KZ56_9GAMM</name>